<name>A0A7X3SK63_9FIRM</name>
<comment type="caution">
    <text evidence="1">The sequence shown here is derived from an EMBL/GenBank/DDBJ whole genome shotgun (WGS) entry which is preliminary data.</text>
</comment>
<organism evidence="1 2">
    <name type="scientific">Sporofaciens musculi</name>
    <dbReference type="NCBI Taxonomy" id="2681861"/>
    <lineage>
        <taxon>Bacteria</taxon>
        <taxon>Bacillati</taxon>
        <taxon>Bacillota</taxon>
        <taxon>Clostridia</taxon>
        <taxon>Lachnospirales</taxon>
        <taxon>Lachnospiraceae</taxon>
        <taxon>Sporofaciens</taxon>
    </lineage>
</organism>
<protein>
    <submittedName>
        <fullName evidence="1">Uncharacterized protein</fullName>
    </submittedName>
</protein>
<dbReference type="EMBL" id="WUQX01000001">
    <property type="protein sequence ID" value="MXP77154.1"/>
    <property type="molecule type" value="Genomic_DNA"/>
</dbReference>
<gene>
    <name evidence="1" type="ORF">GN277_17770</name>
</gene>
<evidence type="ECO:0000313" key="2">
    <source>
        <dbReference type="Proteomes" id="UP000460412"/>
    </source>
</evidence>
<accession>A0A7X3SK63</accession>
<dbReference type="AlphaFoldDB" id="A0A7X3SK63"/>
<evidence type="ECO:0000313" key="1">
    <source>
        <dbReference type="EMBL" id="MXP77154.1"/>
    </source>
</evidence>
<reference evidence="1 2" key="1">
    <citation type="submission" date="2019-12" db="EMBL/GenBank/DDBJ databases">
        <title>Sporaefaciens musculi gen. nov., sp. nov., a novel bacterium isolated from the caecum of an obese mouse.</title>
        <authorList>
            <person name="Rasmussen T.S."/>
            <person name="Streidl T."/>
            <person name="Hitch T.C.A."/>
            <person name="Wortmann E."/>
            <person name="Deptula P."/>
            <person name="Hansen M."/>
            <person name="Nielsen D.S."/>
            <person name="Clavel T."/>
            <person name="Vogensen F.K."/>
        </authorList>
    </citation>
    <scope>NUCLEOTIDE SEQUENCE [LARGE SCALE GENOMIC DNA]</scope>
    <source>
        <strain evidence="1 2">WCA-9-b2</strain>
    </source>
</reference>
<dbReference type="RefSeq" id="WP_159752252.1">
    <property type="nucleotide sequence ID" value="NZ_CASZNZ010000037.1"/>
</dbReference>
<keyword evidence="2" id="KW-1185">Reference proteome</keyword>
<sequence length="158" mass="17569">MPSNNLVPVNGVIQNISAFDNNCCMLEVTIRNSDGITNFIVSPDTYVISEVRLRIGMNVTAFYDANLPIPLIFPPRYQAIFIGRRNPRENIYAGEFDDNLESLDGTLKLTIGRSTEIVTSNGQPYDCSLAAQMLIVYYSTSTRSIPAQTTPRKIIVIC</sequence>
<proteinExistence type="predicted"/>
<dbReference type="Proteomes" id="UP000460412">
    <property type="component" value="Unassembled WGS sequence"/>
</dbReference>